<dbReference type="Proteomes" id="UP000052019">
    <property type="component" value="Unassembled WGS sequence"/>
</dbReference>
<sequence>MFEAIEAAWDPLGNLPHLIFGGAGKRFPEPTLKNFRIHHFDTFPRFTLPAPGRKLRAFSSIAETLSGYLFERQLSAGLGNRHVLGKVTRILFDAVVSPEKREAASR</sequence>
<proteinExistence type="predicted"/>
<gene>
    <name evidence="1" type="ORF">TU79_17150</name>
</gene>
<comment type="caution">
    <text evidence="1">The sequence shown here is derived from an EMBL/GenBank/DDBJ whole genome shotgun (WGS) entry which is preliminary data.</text>
</comment>
<dbReference type="EMBL" id="JYLK01000011">
    <property type="protein sequence ID" value="KRP59145.1"/>
    <property type="molecule type" value="Genomic_DNA"/>
</dbReference>
<organism evidence="1 2">
    <name type="scientific">Pseudomonas trivialis</name>
    <dbReference type="NCBI Taxonomy" id="200450"/>
    <lineage>
        <taxon>Bacteria</taxon>
        <taxon>Pseudomonadati</taxon>
        <taxon>Pseudomonadota</taxon>
        <taxon>Gammaproteobacteria</taxon>
        <taxon>Pseudomonadales</taxon>
        <taxon>Pseudomonadaceae</taxon>
        <taxon>Pseudomonas</taxon>
    </lineage>
</organism>
<dbReference type="PATRIC" id="fig|200450.4.peg.347"/>
<name>A0A0R2ZF54_9PSED</name>
<evidence type="ECO:0000313" key="1">
    <source>
        <dbReference type="EMBL" id="KRP59145.1"/>
    </source>
</evidence>
<accession>A0A0R2ZF54</accession>
<evidence type="ECO:0000313" key="2">
    <source>
        <dbReference type="Proteomes" id="UP000052019"/>
    </source>
</evidence>
<protein>
    <submittedName>
        <fullName evidence="1">Uncharacterized protein</fullName>
    </submittedName>
</protein>
<reference evidence="1 2" key="1">
    <citation type="submission" date="2015-02" db="EMBL/GenBank/DDBJ databases">
        <title>Two Pseudomonas sp. nov. isolated from raw milk.</title>
        <authorList>
            <person name="Wenning M."/>
            <person name="von Neubeck M."/>
            <person name="Huptas C."/>
            <person name="Scherer S."/>
        </authorList>
    </citation>
    <scope>NUCLEOTIDE SEQUENCE [LARGE SCALE GENOMIC DNA]</scope>
    <source>
        <strain evidence="1 2">DSM 14937</strain>
    </source>
</reference>
<dbReference type="AlphaFoldDB" id="A0A0R2ZF54"/>